<feature type="compositionally biased region" description="Pro residues" evidence="2">
    <location>
        <begin position="51"/>
        <end position="61"/>
    </location>
</feature>
<dbReference type="SMART" id="SM00355">
    <property type="entry name" value="ZnF_C2H2"/>
    <property type="match status" value="2"/>
</dbReference>
<reference evidence="4 5" key="1">
    <citation type="journal article" date="2015" name="Genome Announc.">
        <title>Draft Genome Sequence and Gene Annotation of the Entomopathogenic Fungus Verticillium hemipterigenum.</title>
        <authorList>
            <person name="Horn F."/>
            <person name="Habel A."/>
            <person name="Scharf D.H."/>
            <person name="Dworschak J."/>
            <person name="Brakhage A.A."/>
            <person name="Guthke R."/>
            <person name="Hertweck C."/>
            <person name="Linde J."/>
        </authorList>
    </citation>
    <scope>NUCLEOTIDE SEQUENCE [LARGE SCALE GENOMIC DNA]</scope>
</reference>
<dbReference type="OrthoDB" id="3524154at2759"/>
<evidence type="ECO:0000313" key="5">
    <source>
        <dbReference type="Proteomes" id="UP000039046"/>
    </source>
</evidence>
<dbReference type="Pfam" id="PF24537">
    <property type="entry name" value="zf-C2H2_fungi"/>
    <property type="match status" value="1"/>
</dbReference>
<keyword evidence="1" id="KW-0862">Zinc</keyword>
<feature type="compositionally biased region" description="Polar residues" evidence="2">
    <location>
        <begin position="310"/>
        <end position="337"/>
    </location>
</feature>
<feature type="compositionally biased region" description="Basic and acidic residues" evidence="2">
    <location>
        <begin position="202"/>
        <end position="215"/>
    </location>
</feature>
<dbReference type="GO" id="GO:0008270">
    <property type="term" value="F:zinc ion binding"/>
    <property type="evidence" value="ECO:0007669"/>
    <property type="project" value="UniProtKB-KW"/>
</dbReference>
<feature type="compositionally biased region" description="Low complexity" evidence="2">
    <location>
        <begin position="343"/>
        <end position="358"/>
    </location>
</feature>
<dbReference type="STRING" id="1531966.A0A0A1T5S7"/>
<sequence length="576" mass="63718">MMAYGAYRDMAPTLPSIVVPGSANYNPSHPDVGYRRSSAVNIPNLDHREQAPPPLPPPPEPFSARVEEPRSGKEYTHSFGSNYGSINDERPALKRRDTGSTTDEGYASYSSTERSLPSLPPMSTSFFTSAADSMKRKLDPIRTFDKSPPRSFLTASLSDLGPRKEPRLAPSVDLPIHSRSVASSRQSSFADSPRTSQLPRTPLDHRSPMDFDHSPRTVVSRHNSDDAAMHGTYEYHAAEDMELDDSNAPRRMQSEDRYVAAGQKRRAISPAPSEHAYHLAHGQPDAFRRRELGTRASPTPRMATIPHAHSLSSTASTPVSHSTSYLSNLSIPSSATSYDHRSPTGPSPTSAGSPYAATASLNASPRSSISRASLHARVLSGISPRKVTEVKGAGGKSQGFLMCECCPKKPKKFERLEDLQTHAQEKQYECSYCGNRFKNKNEAERHQNSLHVRRHSWSCSALNRYDRAFHDSTIRPGEADTCGYCGDEFARSGRGPGNGVLNGGIVPCHATDADWEERVRHLEEVHKFRECNSSKKFYRADHFRQHLKHSHAGTSGKWTNMLENACLMDEEPPTPR</sequence>
<feature type="domain" description="C2H2-type" evidence="3">
    <location>
        <begin position="428"/>
        <end position="456"/>
    </location>
</feature>
<dbReference type="PROSITE" id="PS50157">
    <property type="entry name" value="ZINC_FINGER_C2H2_2"/>
    <property type="match status" value="1"/>
</dbReference>
<evidence type="ECO:0000313" key="4">
    <source>
        <dbReference type="EMBL" id="CEJ92536.1"/>
    </source>
</evidence>
<evidence type="ECO:0000256" key="2">
    <source>
        <dbReference type="SAM" id="MobiDB-lite"/>
    </source>
</evidence>
<gene>
    <name evidence="4" type="ORF">VHEMI08185</name>
</gene>
<dbReference type="EMBL" id="CDHN01000004">
    <property type="protein sequence ID" value="CEJ92536.1"/>
    <property type="molecule type" value="Genomic_DNA"/>
</dbReference>
<keyword evidence="1" id="KW-0863">Zinc-finger</keyword>
<evidence type="ECO:0000259" key="3">
    <source>
        <dbReference type="PROSITE" id="PS50157"/>
    </source>
</evidence>
<name>A0A0A1T5S7_9HYPO</name>
<organism evidence="4 5">
    <name type="scientific">[Torrubiella] hemipterigena</name>
    <dbReference type="NCBI Taxonomy" id="1531966"/>
    <lineage>
        <taxon>Eukaryota</taxon>
        <taxon>Fungi</taxon>
        <taxon>Dikarya</taxon>
        <taxon>Ascomycota</taxon>
        <taxon>Pezizomycotina</taxon>
        <taxon>Sordariomycetes</taxon>
        <taxon>Hypocreomycetidae</taxon>
        <taxon>Hypocreales</taxon>
        <taxon>Clavicipitaceae</taxon>
        <taxon>Clavicipitaceae incertae sedis</taxon>
        <taxon>'Torrubiella' clade</taxon>
    </lineage>
</organism>
<feature type="compositionally biased region" description="Basic and acidic residues" evidence="2">
    <location>
        <begin position="87"/>
        <end position="98"/>
    </location>
</feature>
<feature type="compositionally biased region" description="Basic and acidic residues" evidence="2">
    <location>
        <begin position="65"/>
        <end position="76"/>
    </location>
</feature>
<protein>
    <recommendedName>
        <fullName evidence="3">C2H2-type domain-containing protein</fullName>
    </recommendedName>
</protein>
<dbReference type="SUPFAM" id="SSF57667">
    <property type="entry name" value="beta-beta-alpha zinc fingers"/>
    <property type="match status" value="1"/>
</dbReference>
<dbReference type="Gene3D" id="3.30.160.60">
    <property type="entry name" value="Classic Zinc Finger"/>
    <property type="match status" value="1"/>
</dbReference>
<dbReference type="InterPro" id="IPR036236">
    <property type="entry name" value="Znf_C2H2_sf"/>
</dbReference>
<feature type="region of interest" description="Disordered" evidence="2">
    <location>
        <begin position="141"/>
        <end position="222"/>
    </location>
</feature>
<keyword evidence="5" id="KW-1185">Reference proteome</keyword>
<dbReference type="AlphaFoldDB" id="A0A0A1T5S7"/>
<feature type="region of interest" description="Disordered" evidence="2">
    <location>
        <begin position="257"/>
        <end position="358"/>
    </location>
</feature>
<dbReference type="InterPro" id="IPR013087">
    <property type="entry name" value="Znf_C2H2_type"/>
</dbReference>
<proteinExistence type="predicted"/>
<feature type="compositionally biased region" description="Low complexity" evidence="2">
    <location>
        <begin position="178"/>
        <end position="192"/>
    </location>
</feature>
<feature type="compositionally biased region" description="Polar residues" evidence="2">
    <location>
        <begin position="99"/>
        <end position="121"/>
    </location>
</feature>
<evidence type="ECO:0000256" key="1">
    <source>
        <dbReference type="PROSITE-ProRule" id="PRU00042"/>
    </source>
</evidence>
<feature type="region of interest" description="Disordered" evidence="2">
    <location>
        <begin position="45"/>
        <end position="121"/>
    </location>
</feature>
<dbReference type="InterPro" id="IPR057026">
    <property type="entry name" value="Znf-C2H2_ascomycetes"/>
</dbReference>
<accession>A0A0A1T5S7</accession>
<dbReference type="HOGENOM" id="CLU_015534_0_0_1"/>
<dbReference type="PROSITE" id="PS00028">
    <property type="entry name" value="ZINC_FINGER_C2H2_1"/>
    <property type="match status" value="1"/>
</dbReference>
<dbReference type="Proteomes" id="UP000039046">
    <property type="component" value="Unassembled WGS sequence"/>
</dbReference>
<keyword evidence="1" id="KW-0479">Metal-binding</keyword>